<dbReference type="Pfam" id="PF02156">
    <property type="entry name" value="Glyco_hydro_26"/>
    <property type="match status" value="1"/>
</dbReference>
<keyword evidence="5" id="KW-0732">Signal</keyword>
<keyword evidence="2 4" id="KW-0378">Hydrolase</keyword>
<evidence type="ECO:0000256" key="5">
    <source>
        <dbReference type="SAM" id="SignalP"/>
    </source>
</evidence>
<evidence type="ECO:0000259" key="6">
    <source>
        <dbReference type="PROSITE" id="PS51764"/>
    </source>
</evidence>
<name>A0A840I7Y7_9PROT</name>
<feature type="chain" id="PRO_5032444464" evidence="5">
    <location>
        <begin position="31"/>
        <end position="378"/>
    </location>
</feature>
<dbReference type="PROSITE" id="PS51257">
    <property type="entry name" value="PROKAR_LIPOPROTEIN"/>
    <property type="match status" value="1"/>
</dbReference>
<evidence type="ECO:0000256" key="1">
    <source>
        <dbReference type="ARBA" id="ARBA00007754"/>
    </source>
</evidence>
<dbReference type="InterPro" id="IPR022790">
    <property type="entry name" value="GH26_dom"/>
</dbReference>
<keyword evidence="8" id="KW-1185">Reference proteome</keyword>
<dbReference type="GO" id="GO:0006080">
    <property type="term" value="P:substituted mannan metabolic process"/>
    <property type="evidence" value="ECO:0007669"/>
    <property type="project" value="InterPro"/>
</dbReference>
<keyword evidence="3 4" id="KW-0326">Glycosidase</keyword>
<accession>A0A840I7Y7</accession>
<dbReference type="Proteomes" id="UP000563524">
    <property type="component" value="Unassembled WGS sequence"/>
</dbReference>
<comment type="caution">
    <text evidence="7">The sequence shown here is derived from an EMBL/GenBank/DDBJ whole genome shotgun (WGS) entry which is preliminary data.</text>
</comment>
<dbReference type="PANTHER" id="PTHR40079">
    <property type="entry name" value="MANNAN ENDO-1,4-BETA-MANNOSIDASE E-RELATED"/>
    <property type="match status" value="1"/>
</dbReference>
<dbReference type="AlphaFoldDB" id="A0A840I7Y7"/>
<feature type="active site" description="Proton donor" evidence="4">
    <location>
        <position position="194"/>
    </location>
</feature>
<dbReference type="Gene3D" id="3.20.20.80">
    <property type="entry name" value="Glycosidases"/>
    <property type="match status" value="1"/>
</dbReference>
<feature type="domain" description="GH26" evidence="6">
    <location>
        <begin position="39"/>
        <end position="346"/>
    </location>
</feature>
<dbReference type="PANTHER" id="PTHR40079:SF4">
    <property type="entry name" value="GH26 DOMAIN-CONTAINING PROTEIN-RELATED"/>
    <property type="match status" value="1"/>
</dbReference>
<evidence type="ECO:0000313" key="7">
    <source>
        <dbReference type="EMBL" id="MBB4660373.1"/>
    </source>
</evidence>
<evidence type="ECO:0000313" key="8">
    <source>
        <dbReference type="Proteomes" id="UP000563524"/>
    </source>
</evidence>
<dbReference type="EMBL" id="JACHOB010000009">
    <property type="protein sequence ID" value="MBB4660373.1"/>
    <property type="molecule type" value="Genomic_DNA"/>
</dbReference>
<dbReference type="InterPro" id="IPR017853">
    <property type="entry name" value="GH"/>
</dbReference>
<comment type="similarity">
    <text evidence="1 4">Belongs to the glycosyl hydrolase 26 family.</text>
</comment>
<dbReference type="InterPro" id="IPR000805">
    <property type="entry name" value="Glyco_hydro_26"/>
</dbReference>
<evidence type="ECO:0000256" key="2">
    <source>
        <dbReference type="ARBA" id="ARBA00022801"/>
    </source>
</evidence>
<proteinExistence type="inferred from homology"/>
<dbReference type="GO" id="GO:0016985">
    <property type="term" value="F:mannan endo-1,4-beta-mannosidase activity"/>
    <property type="evidence" value="ECO:0007669"/>
    <property type="project" value="UniProtKB-EC"/>
</dbReference>
<reference evidence="7 8" key="1">
    <citation type="submission" date="2020-08" db="EMBL/GenBank/DDBJ databases">
        <title>Genomic Encyclopedia of Type Strains, Phase IV (KMG-IV): sequencing the most valuable type-strain genomes for metagenomic binning, comparative biology and taxonomic classification.</title>
        <authorList>
            <person name="Goeker M."/>
        </authorList>
    </citation>
    <scope>NUCLEOTIDE SEQUENCE [LARGE SCALE GENOMIC DNA]</scope>
    <source>
        <strain evidence="7 8">DSM 102850</strain>
    </source>
</reference>
<feature type="signal peptide" evidence="5">
    <location>
        <begin position="1"/>
        <end position="30"/>
    </location>
</feature>
<dbReference type="EC" id="3.2.1.78" evidence="7"/>
<evidence type="ECO:0000256" key="4">
    <source>
        <dbReference type="PROSITE-ProRule" id="PRU01100"/>
    </source>
</evidence>
<organism evidence="7 8">
    <name type="scientific">Parvularcula dongshanensis</name>
    <dbReference type="NCBI Taxonomy" id="1173995"/>
    <lineage>
        <taxon>Bacteria</taxon>
        <taxon>Pseudomonadati</taxon>
        <taxon>Pseudomonadota</taxon>
        <taxon>Alphaproteobacteria</taxon>
        <taxon>Parvularculales</taxon>
        <taxon>Parvularculaceae</taxon>
        <taxon>Parvularcula</taxon>
    </lineage>
</organism>
<gene>
    <name evidence="7" type="ORF">GGQ59_002925</name>
</gene>
<dbReference type="PRINTS" id="PR00739">
    <property type="entry name" value="GLHYDRLASE26"/>
</dbReference>
<sequence>MRVLTVKKRTLSLAAVSTAALVFGACNSTAQSDPGEMAERQGIALEYLAQLSDEGKLLAGTQVNEYEVFLECDSMDRLVTMLDGEEPAVLGLELMFAKEYPPYEDVFVEHAVRHGERGGLVNVVWHQRNPLHICPRGEFYTCSQTPMSEAELAKVLTEGTEEYRLWREDVAAAAKTLRRLIDEDVLVFWRPYHEMNGGWFWWGQKASYPQLWDALYDALDEEGVAEDMIWVWSANRATPDAENYFPERHMPDVVGSDVYENDNDSHEYYGAAENIRPLAEGAPYALTEVGRAPSEDVVAETQPAWVLLWGGEYLNADWRQTETCDHCNTAEETRAFFARDAIVSLEEVPDEVRAALAGGEPEPVLAERPACAVSLLEG</sequence>
<feature type="active site" description="Nucleophile" evidence="4">
    <location>
        <position position="288"/>
    </location>
</feature>
<dbReference type="RefSeq" id="WP_183819862.1">
    <property type="nucleotide sequence ID" value="NZ_JACHOB010000009.1"/>
</dbReference>
<dbReference type="SUPFAM" id="SSF51445">
    <property type="entry name" value="(Trans)glycosidases"/>
    <property type="match status" value="1"/>
</dbReference>
<evidence type="ECO:0000256" key="3">
    <source>
        <dbReference type="ARBA" id="ARBA00023295"/>
    </source>
</evidence>
<protein>
    <submittedName>
        <fullName evidence="7">Mannan endo-1,4-beta-mannosidase</fullName>
        <ecNumber evidence="7">3.2.1.78</ecNumber>
    </submittedName>
</protein>
<dbReference type="PROSITE" id="PS51764">
    <property type="entry name" value="GH26"/>
    <property type="match status" value="1"/>
</dbReference>